<keyword evidence="3" id="KW-0328">Glycosyltransferase</keyword>
<dbReference type="InterPro" id="IPR029044">
    <property type="entry name" value="Nucleotide-diphossugar_trans"/>
</dbReference>
<protein>
    <submittedName>
        <fullName evidence="3">Glycosyltransferase, group 2 family protein</fullName>
        <ecNumber evidence="3">2.4.-.-</ecNumber>
    </submittedName>
</protein>
<keyword evidence="3" id="KW-0808">Transferase</keyword>
<name>C9PNJ9_9PAST</name>
<evidence type="ECO:0000313" key="3">
    <source>
        <dbReference type="EMBL" id="EEX50986.1"/>
    </source>
</evidence>
<dbReference type="CDD" id="cd02511">
    <property type="entry name" value="Beta4Glucosyltransferase"/>
    <property type="match status" value="1"/>
</dbReference>
<dbReference type="EMBL" id="ACZR01000005">
    <property type="protein sequence ID" value="EEX50986.1"/>
    <property type="molecule type" value="Genomic_DNA"/>
</dbReference>
<dbReference type="AlphaFoldDB" id="C9PNJ9"/>
<evidence type="ECO:0000313" key="4">
    <source>
        <dbReference type="Proteomes" id="UP000005519"/>
    </source>
</evidence>
<organism evidence="3 4">
    <name type="scientific">Pasteurella dagmatis ATCC 43325</name>
    <dbReference type="NCBI Taxonomy" id="667128"/>
    <lineage>
        <taxon>Bacteria</taxon>
        <taxon>Pseudomonadati</taxon>
        <taxon>Pseudomonadota</taxon>
        <taxon>Gammaproteobacteria</taxon>
        <taxon>Pasteurellales</taxon>
        <taxon>Pasteurellaceae</taxon>
        <taxon>Pasteurella</taxon>
    </lineage>
</organism>
<dbReference type="PANTHER" id="PTHR43630:SF2">
    <property type="entry name" value="GLYCOSYLTRANSFERASE"/>
    <property type="match status" value="1"/>
</dbReference>
<dbReference type="SUPFAM" id="SSF53448">
    <property type="entry name" value="Nucleotide-diphospho-sugar transferases"/>
    <property type="match status" value="1"/>
</dbReference>
<evidence type="ECO:0000256" key="1">
    <source>
        <dbReference type="ARBA" id="ARBA00038494"/>
    </source>
</evidence>
<feature type="domain" description="Glycosyltransferase 2-like" evidence="2">
    <location>
        <begin position="24"/>
        <end position="161"/>
    </location>
</feature>
<dbReference type="EC" id="2.4.-.-" evidence="3"/>
<keyword evidence="4" id="KW-1185">Reference proteome</keyword>
<dbReference type="HOGENOM" id="CLU_065962_1_0_6"/>
<dbReference type="PANTHER" id="PTHR43630">
    <property type="entry name" value="POLY-BETA-1,6-N-ACETYL-D-GLUCOSAMINE SYNTHASE"/>
    <property type="match status" value="1"/>
</dbReference>
<dbReference type="Proteomes" id="UP000005519">
    <property type="component" value="Unassembled WGS sequence"/>
</dbReference>
<dbReference type="STRING" id="667128.HMPREF0621_0573"/>
<dbReference type="GO" id="GO:0016757">
    <property type="term" value="F:glycosyltransferase activity"/>
    <property type="evidence" value="ECO:0007669"/>
    <property type="project" value="UniProtKB-KW"/>
</dbReference>
<comment type="caution">
    <text evidence="3">The sequence shown here is derived from an EMBL/GenBank/DDBJ whole genome shotgun (WGS) entry which is preliminary data.</text>
</comment>
<dbReference type="Gene3D" id="3.90.550.10">
    <property type="entry name" value="Spore Coat Polysaccharide Biosynthesis Protein SpsA, Chain A"/>
    <property type="match status" value="1"/>
</dbReference>
<sequence length="273" mass="31271">MNKTGCSINCCSQDLKDKSMSTLSVAMIVKNEAENLEKCLKTIQGWVDEIVILDSGSTDNTEEVALKFGAKFYTNTDWPGFGKQRQIAQQYVTSEYVLWLDADERVTPELRQSIQSAVEKNEENVIYKISRLSEVFGRKIRHSNWYPDFVLRLYKTKFTQYNNEPVHEKVIIPNNAKVEKLSGDLEHYTYKDMHHYLVKSAGYAKAWAEKREKAGKKGSLFSAFTHAIGCFTKMYILNAGFFDGKQGLLLAILSAHSTFVKYADLWVRTETKK</sequence>
<accession>C9PNJ9</accession>
<reference evidence="3 4" key="1">
    <citation type="submission" date="2009-10" db="EMBL/GenBank/DDBJ databases">
        <authorList>
            <person name="Muzny D."/>
            <person name="Qin X."/>
            <person name="Deng J."/>
            <person name="Jiang H."/>
            <person name="Liu Y."/>
            <person name="Qu J."/>
            <person name="Song X.-Z."/>
            <person name="Zhang L."/>
            <person name="Thornton R."/>
            <person name="Coyle M."/>
            <person name="Francisco L."/>
            <person name="Jackson L."/>
            <person name="Javaid M."/>
            <person name="Korchina V."/>
            <person name="Kovar C."/>
            <person name="Mata R."/>
            <person name="Mathew T."/>
            <person name="Ngo R."/>
            <person name="Nguyen L."/>
            <person name="Nguyen N."/>
            <person name="Okwuonu G."/>
            <person name="Ongeri F."/>
            <person name="Pham C."/>
            <person name="Simmons D."/>
            <person name="Wilczek-Boney K."/>
            <person name="Hale W."/>
            <person name="Jakkamsetti A."/>
            <person name="Pham P."/>
            <person name="Ruth R."/>
            <person name="San Lucas F."/>
            <person name="Warren J."/>
            <person name="Zhang J."/>
            <person name="Zhao Z."/>
            <person name="Zhou C."/>
            <person name="Zhu D."/>
            <person name="Lee S."/>
            <person name="Bess C."/>
            <person name="Blankenburg K."/>
            <person name="Forbes L."/>
            <person name="Fu Q."/>
            <person name="Gubbala S."/>
            <person name="Hirani K."/>
            <person name="Jayaseelan J.C."/>
            <person name="Lara F."/>
            <person name="Munidasa M."/>
            <person name="Palculict T."/>
            <person name="Patil S."/>
            <person name="Pu L.-L."/>
            <person name="Saada N."/>
            <person name="Tang L."/>
            <person name="Weissenberger G."/>
            <person name="Zhu Y."/>
            <person name="Hemphill L."/>
            <person name="Shang Y."/>
            <person name="Youmans B."/>
            <person name="Ayvaz T."/>
            <person name="Ross M."/>
            <person name="Santibanez J."/>
            <person name="Aqrawi P."/>
            <person name="Gross S."/>
            <person name="Joshi V."/>
            <person name="Fowler G."/>
            <person name="Nazareth L."/>
            <person name="Reid J."/>
            <person name="Worley K."/>
            <person name="Petrosino J."/>
            <person name="Highlander S."/>
            <person name="Gibbs R."/>
        </authorList>
    </citation>
    <scope>NUCLEOTIDE SEQUENCE [LARGE SCALE GENOMIC DNA]</scope>
    <source>
        <strain evidence="3 4">ATCC 43325</strain>
    </source>
</reference>
<comment type="similarity">
    <text evidence="1">Belongs to the glycosyltransferase 2 family. WaaE/KdtX subfamily.</text>
</comment>
<dbReference type="Pfam" id="PF00535">
    <property type="entry name" value="Glycos_transf_2"/>
    <property type="match status" value="1"/>
</dbReference>
<evidence type="ECO:0000259" key="2">
    <source>
        <dbReference type="Pfam" id="PF00535"/>
    </source>
</evidence>
<gene>
    <name evidence="3" type="primary">wcaA</name>
    <name evidence="3" type="ORF">HMPREF0621_0573</name>
</gene>
<proteinExistence type="inferred from homology"/>
<dbReference type="InterPro" id="IPR001173">
    <property type="entry name" value="Glyco_trans_2-like"/>
</dbReference>